<comment type="caution">
    <text evidence="2">The sequence shown here is derived from an EMBL/GenBank/DDBJ whole genome shotgun (WGS) entry which is preliminary data.</text>
</comment>
<dbReference type="OrthoDB" id="513169at2759"/>
<accession>A0A2R5GTP1</accession>
<feature type="compositionally biased region" description="Basic and acidic residues" evidence="1">
    <location>
        <begin position="635"/>
        <end position="644"/>
    </location>
</feature>
<sequence length="660" mass="73624">MRASSLGRGAVKWALAAAGGVTGVAVVSKLVLQRKAERIREEERIVVKRDSVRDIAVRDARDADARPDGSATVYTELKKNMIDDKSPARMWSDYLALHPEWENYETDDVKMVSLRSYLRSLHVPGGIDLRKMAVTLFSDLHMDMLLPFLGHVPQVSDKHRVKFDDFTMQVVQVVLQNLISPVTLSALSVTMHKTVQSLVLDVVDPVEELHHGISKNFREPLGELPNPFNIQRDFDKFADRIVDCDATAGDRRYDETQVLNEKYLPGLMRGAPGIDIRESPKERAASRLFTAIMNRLTSNMIPYTGKHVDVKSTEPHEREPFYVEIELGGKTQRFDTPDGFLRAVAEDYEHEVTIGIRSLLTSFGFAFCVEDTDGKVYHVPLAVPMRTGLTGVDGKDIVVPMSHAGVPVLLRGPAFGGEIATEWYQDVSSMTGWQPYIWRKWPWHLGAERWHDQAYVPEGEWTLDKQLALVRACCVVSILSNVASRDTGLAQGGYGYVGVCLDSVAIAQAAVLGETTIFPLLLSGQARNDLLSVAHRMLENLENEKDKSPEQVDAVRKVISSILTLETDIDIPPKFAHAACTRLIQTLPAHSCFELVHRATAQARKLQQFLDISYETKADNSMQARETKPISTGKKTPELPRETETGSVEENMSTTPHKST</sequence>
<dbReference type="Proteomes" id="UP000241890">
    <property type="component" value="Unassembled WGS sequence"/>
</dbReference>
<reference evidence="2 3" key="1">
    <citation type="submission" date="2017-12" db="EMBL/GenBank/DDBJ databases">
        <title>Sequencing, de novo assembly and annotation of complete genome of a new Thraustochytrid species, strain FCC1311.</title>
        <authorList>
            <person name="Sedici K."/>
            <person name="Godart F."/>
            <person name="Aiese Cigliano R."/>
            <person name="Sanseverino W."/>
            <person name="Barakat M."/>
            <person name="Ortet P."/>
            <person name="Marechal E."/>
            <person name="Cagnac O."/>
            <person name="Amato A."/>
        </authorList>
    </citation>
    <scope>NUCLEOTIDE SEQUENCE [LARGE SCALE GENOMIC DNA]</scope>
</reference>
<protein>
    <submittedName>
        <fullName evidence="2">Uncharacterized protein</fullName>
    </submittedName>
</protein>
<gene>
    <name evidence="2" type="ORF">FCC1311_074752</name>
</gene>
<evidence type="ECO:0000256" key="1">
    <source>
        <dbReference type="SAM" id="MobiDB-lite"/>
    </source>
</evidence>
<evidence type="ECO:0000313" key="3">
    <source>
        <dbReference type="Proteomes" id="UP000241890"/>
    </source>
</evidence>
<feature type="compositionally biased region" description="Polar residues" evidence="1">
    <location>
        <begin position="645"/>
        <end position="660"/>
    </location>
</feature>
<organism evidence="2 3">
    <name type="scientific">Hondaea fermentalgiana</name>
    <dbReference type="NCBI Taxonomy" id="2315210"/>
    <lineage>
        <taxon>Eukaryota</taxon>
        <taxon>Sar</taxon>
        <taxon>Stramenopiles</taxon>
        <taxon>Bigyra</taxon>
        <taxon>Labyrinthulomycetes</taxon>
        <taxon>Thraustochytrida</taxon>
        <taxon>Thraustochytriidae</taxon>
        <taxon>Hondaea</taxon>
    </lineage>
</organism>
<evidence type="ECO:0000313" key="2">
    <source>
        <dbReference type="EMBL" id="GBG31254.1"/>
    </source>
</evidence>
<name>A0A2R5GTP1_9STRA</name>
<feature type="compositionally biased region" description="Polar residues" evidence="1">
    <location>
        <begin position="620"/>
        <end position="634"/>
    </location>
</feature>
<feature type="region of interest" description="Disordered" evidence="1">
    <location>
        <begin position="620"/>
        <end position="660"/>
    </location>
</feature>
<dbReference type="InParanoid" id="A0A2R5GTP1"/>
<keyword evidence="3" id="KW-1185">Reference proteome</keyword>
<proteinExistence type="predicted"/>
<dbReference type="EMBL" id="BEYU01000094">
    <property type="protein sequence ID" value="GBG31254.1"/>
    <property type="molecule type" value="Genomic_DNA"/>
</dbReference>
<dbReference type="AlphaFoldDB" id="A0A2R5GTP1"/>